<evidence type="ECO:0000313" key="1">
    <source>
        <dbReference type="EMBL" id="GBM94057.1"/>
    </source>
</evidence>
<dbReference type="Proteomes" id="UP000499080">
    <property type="component" value="Unassembled WGS sequence"/>
</dbReference>
<name>A0A4Y2JW42_ARAVE</name>
<gene>
    <name evidence="1" type="ORF">AVEN_261553_1</name>
</gene>
<comment type="caution">
    <text evidence="1">The sequence shown here is derived from an EMBL/GenBank/DDBJ whole genome shotgun (WGS) entry which is preliminary data.</text>
</comment>
<dbReference type="EMBL" id="BGPR01003931">
    <property type="protein sequence ID" value="GBM94057.1"/>
    <property type="molecule type" value="Genomic_DNA"/>
</dbReference>
<accession>A0A4Y2JW42</accession>
<sequence>MTKTTYELTWSFDPPTSNFTCNRPTYTAVLQCNVVPNLLLDGSKDETLPQGYRGLSNFLGEYLLSQVSYLLDYINIRNVNISNRFQARYSTIWPENDHTC</sequence>
<keyword evidence="2" id="KW-1185">Reference proteome</keyword>
<organism evidence="1 2">
    <name type="scientific">Araneus ventricosus</name>
    <name type="common">Orbweaver spider</name>
    <name type="synonym">Epeira ventricosa</name>
    <dbReference type="NCBI Taxonomy" id="182803"/>
    <lineage>
        <taxon>Eukaryota</taxon>
        <taxon>Metazoa</taxon>
        <taxon>Ecdysozoa</taxon>
        <taxon>Arthropoda</taxon>
        <taxon>Chelicerata</taxon>
        <taxon>Arachnida</taxon>
        <taxon>Araneae</taxon>
        <taxon>Araneomorphae</taxon>
        <taxon>Entelegynae</taxon>
        <taxon>Araneoidea</taxon>
        <taxon>Araneidae</taxon>
        <taxon>Araneus</taxon>
    </lineage>
</organism>
<dbReference type="AlphaFoldDB" id="A0A4Y2JW42"/>
<evidence type="ECO:0000313" key="2">
    <source>
        <dbReference type="Proteomes" id="UP000499080"/>
    </source>
</evidence>
<reference evidence="1 2" key="1">
    <citation type="journal article" date="2019" name="Sci. Rep.">
        <title>Orb-weaving spider Araneus ventricosus genome elucidates the spidroin gene catalogue.</title>
        <authorList>
            <person name="Kono N."/>
            <person name="Nakamura H."/>
            <person name="Ohtoshi R."/>
            <person name="Moran D.A.P."/>
            <person name="Shinohara A."/>
            <person name="Yoshida Y."/>
            <person name="Fujiwara M."/>
            <person name="Mori M."/>
            <person name="Tomita M."/>
            <person name="Arakawa K."/>
        </authorList>
    </citation>
    <scope>NUCLEOTIDE SEQUENCE [LARGE SCALE GENOMIC DNA]</scope>
</reference>
<proteinExistence type="predicted"/>
<protein>
    <submittedName>
        <fullName evidence="1">Uncharacterized protein</fullName>
    </submittedName>
</protein>